<name>A0A5B7B4Z6_DAVIN</name>
<dbReference type="EMBL" id="GHES01031844">
    <property type="protein sequence ID" value="MPA62403.1"/>
    <property type="molecule type" value="Transcribed_RNA"/>
</dbReference>
<gene>
    <name evidence="1" type="ORF">Din_031844</name>
</gene>
<protein>
    <submittedName>
        <fullName evidence="1">Uncharacterized protein</fullName>
    </submittedName>
</protein>
<proteinExistence type="predicted"/>
<dbReference type="PANTHER" id="PTHR35714">
    <property type="entry name" value="OS02G0715300 PROTEIN"/>
    <property type="match status" value="1"/>
</dbReference>
<dbReference type="AlphaFoldDB" id="A0A5B7B4Z6"/>
<accession>A0A5B7B4Z6</accession>
<reference evidence="1" key="1">
    <citation type="submission" date="2019-08" db="EMBL/GenBank/DDBJ databases">
        <title>Reference gene set and small RNA set construction with multiple tissues from Davidia involucrata Baill.</title>
        <authorList>
            <person name="Yang H."/>
            <person name="Zhou C."/>
            <person name="Li G."/>
            <person name="Wang J."/>
            <person name="Gao P."/>
            <person name="Wang M."/>
            <person name="Wang R."/>
            <person name="Zhao Y."/>
        </authorList>
    </citation>
    <scope>NUCLEOTIDE SEQUENCE</scope>
    <source>
        <tissue evidence="1">Mixed with DoveR01_LX</tissue>
    </source>
</reference>
<dbReference type="PANTHER" id="PTHR35714:SF1">
    <property type="entry name" value="OS02G0715300 PROTEIN"/>
    <property type="match status" value="1"/>
</dbReference>
<organism evidence="1">
    <name type="scientific">Davidia involucrata</name>
    <name type="common">Dove tree</name>
    <dbReference type="NCBI Taxonomy" id="16924"/>
    <lineage>
        <taxon>Eukaryota</taxon>
        <taxon>Viridiplantae</taxon>
        <taxon>Streptophyta</taxon>
        <taxon>Embryophyta</taxon>
        <taxon>Tracheophyta</taxon>
        <taxon>Spermatophyta</taxon>
        <taxon>Magnoliopsida</taxon>
        <taxon>eudicotyledons</taxon>
        <taxon>Gunneridae</taxon>
        <taxon>Pentapetalae</taxon>
        <taxon>asterids</taxon>
        <taxon>Cornales</taxon>
        <taxon>Nyssaceae</taxon>
        <taxon>Davidia</taxon>
    </lineage>
</organism>
<sequence length="146" mass="16540">MLEFRSLSKTFKKVGEIATSNESQKRSSNFKTFSVSTFAGDLEMNEQETALLGCHNKGSWRHVFYKVRSELTRLVGSSHNVGLPQTIICFDDGKRRRTKVLRLISFSKPRRLAADCNCHCPLGTKLNYADCNCHLILLRFVIAALL</sequence>
<evidence type="ECO:0000313" key="1">
    <source>
        <dbReference type="EMBL" id="MPA62403.1"/>
    </source>
</evidence>